<evidence type="ECO:0000313" key="1">
    <source>
        <dbReference type="EMBL" id="CAK0806395.1"/>
    </source>
</evidence>
<protein>
    <submittedName>
        <fullName evidence="1">Uncharacterized protein</fullName>
    </submittedName>
</protein>
<evidence type="ECO:0000313" key="2">
    <source>
        <dbReference type="Proteomes" id="UP001189429"/>
    </source>
</evidence>
<keyword evidence="2" id="KW-1185">Reference proteome</keyword>
<organism evidence="1 2">
    <name type="scientific">Prorocentrum cordatum</name>
    <dbReference type="NCBI Taxonomy" id="2364126"/>
    <lineage>
        <taxon>Eukaryota</taxon>
        <taxon>Sar</taxon>
        <taxon>Alveolata</taxon>
        <taxon>Dinophyceae</taxon>
        <taxon>Prorocentrales</taxon>
        <taxon>Prorocentraceae</taxon>
        <taxon>Prorocentrum</taxon>
    </lineage>
</organism>
<reference evidence="1" key="1">
    <citation type="submission" date="2023-10" db="EMBL/GenBank/DDBJ databases">
        <authorList>
            <person name="Chen Y."/>
            <person name="Shah S."/>
            <person name="Dougan E. K."/>
            <person name="Thang M."/>
            <person name="Chan C."/>
        </authorList>
    </citation>
    <scope>NUCLEOTIDE SEQUENCE [LARGE SCALE GENOMIC DNA]</scope>
</reference>
<dbReference type="EMBL" id="CAUYUJ010003701">
    <property type="protein sequence ID" value="CAK0806395.1"/>
    <property type="molecule type" value="Genomic_DNA"/>
</dbReference>
<name>A0ABN9QN64_9DINO</name>
<comment type="caution">
    <text evidence="1">The sequence shown here is derived from an EMBL/GenBank/DDBJ whole genome shotgun (WGS) entry which is preliminary data.</text>
</comment>
<gene>
    <name evidence="1" type="ORF">PCOR1329_LOCUS12631</name>
</gene>
<dbReference type="Proteomes" id="UP001189429">
    <property type="component" value="Unassembled WGS sequence"/>
</dbReference>
<accession>A0ABN9QN64</accession>
<proteinExistence type="predicted"/>
<sequence>MSVGGERAPSEKRPPSPRFPLLARRRAWARGRPCVQPGLALRNEPGAIFRLLSCWALRGVDVLKVETRPLAAGRRAPAGLPPGMARLWDYLGGSADFMSITRCLRGCRRRPPTGSRRR</sequence>